<dbReference type="PANTHER" id="PTHR43712:SF17">
    <property type="entry name" value="O-METHYLTRANSFERASE"/>
    <property type="match status" value="1"/>
</dbReference>
<keyword evidence="3" id="KW-0949">S-adenosyl-L-methionine</keyword>
<dbReference type="EMBL" id="MU006232">
    <property type="protein sequence ID" value="KAF2823177.1"/>
    <property type="molecule type" value="Genomic_DNA"/>
</dbReference>
<dbReference type="Gene3D" id="3.40.50.150">
    <property type="entry name" value="Vaccinia Virus protein VP39"/>
    <property type="match status" value="1"/>
</dbReference>
<evidence type="ECO:0000256" key="1">
    <source>
        <dbReference type="ARBA" id="ARBA00022603"/>
    </source>
</evidence>
<dbReference type="Gene3D" id="1.10.10.10">
    <property type="entry name" value="Winged helix-like DNA-binding domain superfamily/Winged helix DNA-binding domain"/>
    <property type="match status" value="1"/>
</dbReference>
<name>A0A6A6ZS72_9PLEO</name>
<dbReference type="Proteomes" id="UP000799424">
    <property type="component" value="Unassembled WGS sequence"/>
</dbReference>
<dbReference type="InterPro" id="IPR016461">
    <property type="entry name" value="COMT-like"/>
</dbReference>
<evidence type="ECO:0000259" key="4">
    <source>
        <dbReference type="Pfam" id="PF00891"/>
    </source>
</evidence>
<dbReference type="Pfam" id="PF08100">
    <property type="entry name" value="Dimerisation"/>
    <property type="match status" value="1"/>
</dbReference>
<dbReference type="PROSITE" id="PS51683">
    <property type="entry name" value="SAM_OMT_II"/>
    <property type="match status" value="1"/>
</dbReference>
<dbReference type="SUPFAM" id="SSF53335">
    <property type="entry name" value="S-adenosyl-L-methionine-dependent methyltransferases"/>
    <property type="match status" value="1"/>
</dbReference>
<dbReference type="PIRSF" id="PIRSF005739">
    <property type="entry name" value="O-mtase"/>
    <property type="match status" value="1"/>
</dbReference>
<dbReference type="InterPro" id="IPR036390">
    <property type="entry name" value="WH_DNA-bd_sf"/>
</dbReference>
<keyword evidence="2 6" id="KW-0808">Transferase</keyword>
<evidence type="ECO:0000256" key="2">
    <source>
        <dbReference type="ARBA" id="ARBA00022679"/>
    </source>
</evidence>
<dbReference type="OrthoDB" id="1606438at2759"/>
<dbReference type="AlphaFoldDB" id="A0A6A6ZS72"/>
<protein>
    <submittedName>
        <fullName evidence="6">O-methyltransferase</fullName>
    </submittedName>
</protein>
<evidence type="ECO:0000313" key="7">
    <source>
        <dbReference type="Proteomes" id="UP000799424"/>
    </source>
</evidence>
<keyword evidence="7" id="KW-1185">Reference proteome</keyword>
<proteinExistence type="predicted"/>
<dbReference type="GO" id="GO:0008171">
    <property type="term" value="F:O-methyltransferase activity"/>
    <property type="evidence" value="ECO:0007669"/>
    <property type="project" value="InterPro"/>
</dbReference>
<keyword evidence="1 6" id="KW-0489">Methyltransferase</keyword>
<organism evidence="6 7">
    <name type="scientific">Ophiobolus disseminans</name>
    <dbReference type="NCBI Taxonomy" id="1469910"/>
    <lineage>
        <taxon>Eukaryota</taxon>
        <taxon>Fungi</taxon>
        <taxon>Dikarya</taxon>
        <taxon>Ascomycota</taxon>
        <taxon>Pezizomycotina</taxon>
        <taxon>Dothideomycetes</taxon>
        <taxon>Pleosporomycetidae</taxon>
        <taxon>Pleosporales</taxon>
        <taxon>Pleosporineae</taxon>
        <taxon>Phaeosphaeriaceae</taxon>
        <taxon>Ophiobolus</taxon>
    </lineage>
</organism>
<evidence type="ECO:0000256" key="3">
    <source>
        <dbReference type="ARBA" id="ARBA00022691"/>
    </source>
</evidence>
<dbReference type="SUPFAM" id="SSF46785">
    <property type="entry name" value="Winged helix' DNA-binding domain"/>
    <property type="match status" value="1"/>
</dbReference>
<reference evidence="6" key="1">
    <citation type="journal article" date="2020" name="Stud. Mycol.">
        <title>101 Dothideomycetes genomes: a test case for predicting lifestyles and emergence of pathogens.</title>
        <authorList>
            <person name="Haridas S."/>
            <person name="Albert R."/>
            <person name="Binder M."/>
            <person name="Bloem J."/>
            <person name="Labutti K."/>
            <person name="Salamov A."/>
            <person name="Andreopoulos B."/>
            <person name="Baker S."/>
            <person name="Barry K."/>
            <person name="Bills G."/>
            <person name="Bluhm B."/>
            <person name="Cannon C."/>
            <person name="Castanera R."/>
            <person name="Culley D."/>
            <person name="Daum C."/>
            <person name="Ezra D."/>
            <person name="Gonzalez J."/>
            <person name="Henrissat B."/>
            <person name="Kuo A."/>
            <person name="Liang C."/>
            <person name="Lipzen A."/>
            <person name="Lutzoni F."/>
            <person name="Magnuson J."/>
            <person name="Mondo S."/>
            <person name="Nolan M."/>
            <person name="Ohm R."/>
            <person name="Pangilinan J."/>
            <person name="Park H.-J."/>
            <person name="Ramirez L."/>
            <person name="Alfaro M."/>
            <person name="Sun H."/>
            <person name="Tritt A."/>
            <person name="Yoshinaga Y."/>
            <person name="Zwiers L.-H."/>
            <person name="Turgeon B."/>
            <person name="Goodwin S."/>
            <person name="Spatafora J."/>
            <person name="Crous P."/>
            <person name="Grigoriev I."/>
        </authorList>
    </citation>
    <scope>NUCLEOTIDE SEQUENCE</scope>
    <source>
        <strain evidence="6">CBS 113818</strain>
    </source>
</reference>
<dbReference type="Pfam" id="PF00891">
    <property type="entry name" value="Methyltransf_2"/>
    <property type="match status" value="1"/>
</dbReference>
<feature type="domain" description="O-methyltransferase dimerisation" evidence="5">
    <location>
        <begin position="66"/>
        <end position="136"/>
    </location>
</feature>
<sequence>MSSPAPSKSTLALLDSIADLSDGLRHGRQGAREGLLGACATLISELSHPSETMLQLLWAQPVHLSIVRTATEMKLFQAMHDIPEAGAKTSDIVAKCDKQPDAVFVARMLRHLAAMGTVREVAEDTFAPTAVAKAFAEPAYQDSVLFIADDHQPVLQAIPSYFRQHGFASPDSGLDCPFQHAHNCKGTHMFEHWQRSDSEAGRRFASMMDAWSKGRPRWFFEDYYPVKERLITGADDGTPFLVDIGGGSGHDVEGLREAFEGQLPGKLVLQDRPEIVEIAKLGPGAEGIAHDFMTEQPVKGARAYFLHSIIQDWNDDVNSQILKAVVPAMKKGYSKILVNDFVVPNQGAHWAQTCLDWQLMATLGARHRTEAEHRKLYEGVGLKVVGVWRHPQSLDSLIELELA</sequence>
<dbReference type="InterPro" id="IPR036388">
    <property type="entry name" value="WH-like_DNA-bd_sf"/>
</dbReference>
<dbReference type="GO" id="GO:0032259">
    <property type="term" value="P:methylation"/>
    <property type="evidence" value="ECO:0007669"/>
    <property type="project" value="UniProtKB-KW"/>
</dbReference>
<dbReference type="GO" id="GO:0046983">
    <property type="term" value="F:protein dimerization activity"/>
    <property type="evidence" value="ECO:0007669"/>
    <property type="project" value="InterPro"/>
</dbReference>
<dbReference type="PANTHER" id="PTHR43712">
    <property type="entry name" value="PUTATIVE (AFU_ORTHOLOGUE AFUA_4G14580)-RELATED"/>
    <property type="match status" value="1"/>
</dbReference>
<dbReference type="InterPro" id="IPR001077">
    <property type="entry name" value="COMT_C"/>
</dbReference>
<dbReference type="InterPro" id="IPR012967">
    <property type="entry name" value="COMT_dimerisation"/>
</dbReference>
<accession>A0A6A6ZS72</accession>
<evidence type="ECO:0000259" key="5">
    <source>
        <dbReference type="Pfam" id="PF08100"/>
    </source>
</evidence>
<feature type="domain" description="O-methyltransferase C-terminal" evidence="4">
    <location>
        <begin position="236"/>
        <end position="381"/>
    </location>
</feature>
<evidence type="ECO:0000313" key="6">
    <source>
        <dbReference type="EMBL" id="KAF2823177.1"/>
    </source>
</evidence>
<gene>
    <name evidence="6" type="ORF">CC86DRAFT_299293</name>
</gene>
<dbReference type="InterPro" id="IPR029063">
    <property type="entry name" value="SAM-dependent_MTases_sf"/>
</dbReference>